<dbReference type="EMBL" id="JAUEPH010000006">
    <property type="protein sequence ID" value="MDN3205354.1"/>
    <property type="molecule type" value="Genomic_DNA"/>
</dbReference>
<dbReference type="PANTHER" id="PTHR43471">
    <property type="entry name" value="ABC TRANSPORTER PERMEASE"/>
    <property type="match status" value="1"/>
</dbReference>
<reference evidence="3" key="1">
    <citation type="submission" date="2023-06" db="EMBL/GenBank/DDBJ databases">
        <title>Robiginitalea aurantiacus sp. nov. and Algoriphagus sediminis sp. nov., isolated from coastal sediment.</title>
        <authorList>
            <person name="Zhou Z.Y."/>
            <person name="An J."/>
            <person name="Jia Y.W."/>
            <person name="Du Z.J."/>
        </authorList>
    </citation>
    <scope>NUCLEOTIDE SEQUENCE</scope>
    <source>
        <strain evidence="3">C2-7</strain>
    </source>
</reference>
<proteinExistence type="predicted"/>
<accession>A0ABT7YFQ2</accession>
<dbReference type="Pfam" id="PF12040">
    <property type="entry name" value="DUF3526"/>
    <property type="match status" value="1"/>
</dbReference>
<evidence type="ECO:0000313" key="3">
    <source>
        <dbReference type="EMBL" id="MDN3205354.1"/>
    </source>
</evidence>
<feature type="transmembrane region" description="Helical" evidence="2">
    <location>
        <begin position="227"/>
        <end position="248"/>
    </location>
</feature>
<feature type="transmembrane region" description="Helical" evidence="2">
    <location>
        <begin position="148"/>
        <end position="167"/>
    </location>
</feature>
<dbReference type="Proteomes" id="UP001171916">
    <property type="component" value="Unassembled WGS sequence"/>
</dbReference>
<keyword evidence="1" id="KW-0175">Coiled coil</keyword>
<evidence type="ECO:0008006" key="5">
    <source>
        <dbReference type="Google" id="ProtNLM"/>
    </source>
</evidence>
<feature type="transmembrane region" description="Helical" evidence="2">
    <location>
        <begin position="255"/>
        <end position="277"/>
    </location>
</feature>
<name>A0ABT7YFQ2_9BACT</name>
<comment type="caution">
    <text evidence="3">The sequence shown here is derived from an EMBL/GenBank/DDBJ whole genome shotgun (WGS) entry which is preliminary data.</text>
</comment>
<organism evidence="3 4">
    <name type="scientific">Algoriphagus sediminis</name>
    <dbReference type="NCBI Taxonomy" id="3057113"/>
    <lineage>
        <taxon>Bacteria</taxon>
        <taxon>Pseudomonadati</taxon>
        <taxon>Bacteroidota</taxon>
        <taxon>Cytophagia</taxon>
        <taxon>Cytophagales</taxon>
        <taxon>Cyclobacteriaceae</taxon>
        <taxon>Algoriphagus</taxon>
    </lineage>
</organism>
<evidence type="ECO:0000256" key="1">
    <source>
        <dbReference type="SAM" id="Coils"/>
    </source>
</evidence>
<evidence type="ECO:0000256" key="2">
    <source>
        <dbReference type="SAM" id="Phobius"/>
    </source>
</evidence>
<dbReference type="InterPro" id="IPR021913">
    <property type="entry name" value="DUF3526"/>
</dbReference>
<evidence type="ECO:0000313" key="4">
    <source>
        <dbReference type="Proteomes" id="UP001171916"/>
    </source>
</evidence>
<protein>
    <recommendedName>
        <fullName evidence="5">DUF3526 domain-containing protein</fullName>
    </recommendedName>
</protein>
<feature type="transmembrane region" description="Helical" evidence="2">
    <location>
        <begin position="21"/>
        <end position="42"/>
    </location>
</feature>
<keyword evidence="2" id="KW-0812">Transmembrane</keyword>
<keyword evidence="2" id="KW-1133">Transmembrane helix</keyword>
<gene>
    <name evidence="3" type="ORF">QVH07_14415</name>
</gene>
<sequence>MRDLTIFLYEWKHFFRNPFKILAVFLFIVAGVYGLNNGYSLYQNQTAEIEKIHEKIQTEKEQYQQQYAEGKLTDDSRPWIDMASPFWAIWYTPTYHIKTPSPAMVYSIGQAEQYGFYKRVTFMASPYDADMAEEIANPERLQTGTLDFAFVVLFLLPLLLLILLYNIKSAEAEQGFLPLIEVQTASKNSWLISRILFYFLLVTSVTIGLLIYGAMLTDVFKNASEAFGQILLYTLLYLAFWSLIFFFILKNGNSILGNTLQMVGVWLLLAFVIPAIVHQSISISKPANLMTEFIEVRDKQEELYANDSVFERKLIDLFPEITKTTAFNDETKFNSAMSNSAYALVNELNKEAIRPIEKESQDKNTLIEATYWFNPVTFFQNKFNSIAQTNYNDYQVYRDEIQALIDKRTGVLIEDIWADVKVDTERYKWYSESLSTAR</sequence>
<keyword evidence="2" id="KW-0472">Membrane</keyword>
<keyword evidence="4" id="KW-1185">Reference proteome</keyword>
<feature type="transmembrane region" description="Helical" evidence="2">
    <location>
        <begin position="195"/>
        <end position="215"/>
    </location>
</feature>
<dbReference type="RefSeq" id="WP_290001643.1">
    <property type="nucleotide sequence ID" value="NZ_JAUEPH010000006.1"/>
</dbReference>
<feature type="coiled-coil region" evidence="1">
    <location>
        <begin position="42"/>
        <end position="69"/>
    </location>
</feature>